<dbReference type="PANTHER" id="PTHR34309">
    <property type="entry name" value="SLR1406 PROTEIN"/>
    <property type="match status" value="1"/>
</dbReference>
<organism evidence="1 2">
    <name type="scientific">Oceanimonas baumannii</name>
    <dbReference type="NCBI Taxonomy" id="129578"/>
    <lineage>
        <taxon>Bacteria</taxon>
        <taxon>Pseudomonadati</taxon>
        <taxon>Pseudomonadota</taxon>
        <taxon>Gammaproteobacteria</taxon>
        <taxon>Aeromonadales</taxon>
        <taxon>Aeromonadaceae</taxon>
        <taxon>Oceanimonas</taxon>
    </lineage>
</organism>
<accession>A0ABY2F0Z8</accession>
<evidence type="ECO:0000313" key="1">
    <source>
        <dbReference type="EMBL" id="TDW60175.1"/>
    </source>
</evidence>
<dbReference type="SUPFAM" id="SSF143744">
    <property type="entry name" value="GlcG-like"/>
    <property type="match status" value="1"/>
</dbReference>
<comment type="caution">
    <text evidence="1">The sequence shown here is derived from an EMBL/GenBank/DDBJ whole genome shotgun (WGS) entry which is preliminary data.</text>
</comment>
<proteinExistence type="predicted"/>
<dbReference type="RefSeq" id="WP_208321688.1">
    <property type="nucleotide sequence ID" value="NZ_NQJF01000002.1"/>
</dbReference>
<gene>
    <name evidence="1" type="ORF">LY04_01170</name>
</gene>
<dbReference type="InterPro" id="IPR005624">
    <property type="entry name" value="PduO/GlcC-like"/>
</dbReference>
<dbReference type="Proteomes" id="UP000295058">
    <property type="component" value="Unassembled WGS sequence"/>
</dbReference>
<dbReference type="Gene3D" id="3.30.450.150">
    <property type="entry name" value="Haem-degrading domain"/>
    <property type="match status" value="1"/>
</dbReference>
<dbReference type="Pfam" id="PF03928">
    <property type="entry name" value="HbpS-like"/>
    <property type="match status" value="1"/>
</dbReference>
<dbReference type="InterPro" id="IPR052517">
    <property type="entry name" value="GlcG_carb_metab_protein"/>
</dbReference>
<sequence length="135" mass="14647">MNINFMAWAGVTLSMAERIAEDGGRPLCFAIVDSSGSLVHLYRMNDAPQRLVTIAMGKAYSSAKMEVPTVLFRQRLLEEQLSLGDFKDDGLTSLPGGQPLFDDGKLIGAVGVSGRTLEEDEVLSLQFAQRIQAAL</sequence>
<reference evidence="1 2" key="1">
    <citation type="submission" date="2019-03" db="EMBL/GenBank/DDBJ databases">
        <title>Genomic Encyclopedia of Archaeal and Bacterial Type Strains, Phase II (KMG-II): from individual species to whole genera.</title>
        <authorList>
            <person name="Goeker M."/>
        </authorList>
    </citation>
    <scope>NUCLEOTIDE SEQUENCE [LARGE SCALE GENOMIC DNA]</scope>
    <source>
        <strain evidence="1 2">DSM 15594</strain>
    </source>
</reference>
<keyword evidence="2" id="KW-1185">Reference proteome</keyword>
<protein>
    <submittedName>
        <fullName evidence="1">Uncharacterized protein GlcG (DUF336 family)</fullName>
    </submittedName>
</protein>
<name>A0ABY2F0Z8_9GAMM</name>
<dbReference type="EMBL" id="SODO01000003">
    <property type="protein sequence ID" value="TDW60175.1"/>
    <property type="molecule type" value="Genomic_DNA"/>
</dbReference>
<dbReference type="InterPro" id="IPR038084">
    <property type="entry name" value="PduO/GlcC-like_sf"/>
</dbReference>
<dbReference type="PANTHER" id="PTHR34309:SF10">
    <property type="entry name" value="SLR1406 PROTEIN"/>
    <property type="match status" value="1"/>
</dbReference>
<evidence type="ECO:0000313" key="2">
    <source>
        <dbReference type="Proteomes" id="UP000295058"/>
    </source>
</evidence>